<feature type="compositionally biased region" description="Polar residues" evidence="1">
    <location>
        <begin position="1"/>
        <end position="23"/>
    </location>
</feature>
<feature type="compositionally biased region" description="Polar residues" evidence="1">
    <location>
        <begin position="146"/>
        <end position="156"/>
    </location>
</feature>
<keyword evidence="3" id="KW-1185">Reference proteome</keyword>
<dbReference type="OrthoDB" id="3261714at2759"/>
<evidence type="ECO:0000256" key="1">
    <source>
        <dbReference type="SAM" id="MobiDB-lite"/>
    </source>
</evidence>
<feature type="region of interest" description="Disordered" evidence="1">
    <location>
        <begin position="251"/>
        <end position="283"/>
    </location>
</feature>
<feature type="region of interest" description="Disordered" evidence="1">
    <location>
        <begin position="1"/>
        <end position="36"/>
    </location>
</feature>
<dbReference type="GeneID" id="9379105"/>
<feature type="compositionally biased region" description="Basic and acidic residues" evidence="1">
    <location>
        <begin position="328"/>
        <end position="359"/>
    </location>
</feature>
<proteinExistence type="predicted"/>
<dbReference type="eggNOG" id="ENOG502SZMQ">
    <property type="taxonomic scope" value="Eukaryota"/>
</dbReference>
<reference evidence="2 3" key="1">
    <citation type="journal article" date="2010" name="Proc. Natl. Acad. Sci. U.S.A.">
        <title>Insights into evolution of multicellular fungi from the assembled chromosomes of the mushroom Coprinopsis cinerea (Coprinus cinereus).</title>
        <authorList>
            <person name="Stajich J.E."/>
            <person name="Wilke S.K."/>
            <person name="Ahren D."/>
            <person name="Au C.H."/>
            <person name="Birren B.W."/>
            <person name="Borodovsky M."/>
            <person name="Burns C."/>
            <person name="Canback B."/>
            <person name="Casselton L.A."/>
            <person name="Cheng C.K."/>
            <person name="Deng J."/>
            <person name="Dietrich F.S."/>
            <person name="Fargo D.C."/>
            <person name="Farman M.L."/>
            <person name="Gathman A.C."/>
            <person name="Goldberg J."/>
            <person name="Guigo R."/>
            <person name="Hoegger P.J."/>
            <person name="Hooker J.B."/>
            <person name="Huggins A."/>
            <person name="James T.Y."/>
            <person name="Kamada T."/>
            <person name="Kilaru S."/>
            <person name="Kodira C."/>
            <person name="Kues U."/>
            <person name="Kupfer D."/>
            <person name="Kwan H.S."/>
            <person name="Lomsadze A."/>
            <person name="Li W."/>
            <person name="Lilly W.W."/>
            <person name="Ma L.J."/>
            <person name="Mackey A.J."/>
            <person name="Manning G."/>
            <person name="Martin F."/>
            <person name="Muraguchi H."/>
            <person name="Natvig D.O."/>
            <person name="Palmerini H."/>
            <person name="Ramesh M.A."/>
            <person name="Rehmeyer C.J."/>
            <person name="Roe B.A."/>
            <person name="Shenoy N."/>
            <person name="Stanke M."/>
            <person name="Ter-Hovhannisyan V."/>
            <person name="Tunlid A."/>
            <person name="Velagapudi R."/>
            <person name="Vision T.J."/>
            <person name="Zeng Q."/>
            <person name="Zolan M.E."/>
            <person name="Pukkila P.J."/>
        </authorList>
    </citation>
    <scope>NUCLEOTIDE SEQUENCE [LARGE SCALE GENOMIC DNA]</scope>
    <source>
        <strain evidence="3">Okayama-7 / 130 / ATCC MYA-4618 / FGSC 9003</strain>
    </source>
</reference>
<protein>
    <recommendedName>
        <fullName evidence="4">Extracellular mutant protein 11 C-terminal domain-containing protein</fullName>
    </recommendedName>
</protein>
<evidence type="ECO:0000313" key="3">
    <source>
        <dbReference type="Proteomes" id="UP000001861"/>
    </source>
</evidence>
<dbReference type="InParanoid" id="D6RM47"/>
<dbReference type="KEGG" id="cci:CC1G_14468"/>
<feature type="compositionally biased region" description="Low complexity" evidence="1">
    <location>
        <begin position="212"/>
        <end position="227"/>
    </location>
</feature>
<dbReference type="OMA" id="FDTHLEM"/>
<dbReference type="Proteomes" id="UP000001861">
    <property type="component" value="Unassembled WGS sequence"/>
</dbReference>
<dbReference type="EMBL" id="AACS02000004">
    <property type="protein sequence ID" value="EFI27976.1"/>
    <property type="molecule type" value="Genomic_DNA"/>
</dbReference>
<dbReference type="VEuPathDB" id="FungiDB:CC1G_14468"/>
<accession>D6RM47</accession>
<dbReference type="HOGENOM" id="CLU_586653_0_0_1"/>
<gene>
    <name evidence="2" type="ORF">CC1G_14468</name>
</gene>
<organism evidence="2 3">
    <name type="scientific">Coprinopsis cinerea (strain Okayama-7 / 130 / ATCC MYA-4618 / FGSC 9003)</name>
    <name type="common">Inky cap fungus</name>
    <name type="synonym">Hormographiella aspergillata</name>
    <dbReference type="NCBI Taxonomy" id="240176"/>
    <lineage>
        <taxon>Eukaryota</taxon>
        <taxon>Fungi</taxon>
        <taxon>Dikarya</taxon>
        <taxon>Basidiomycota</taxon>
        <taxon>Agaricomycotina</taxon>
        <taxon>Agaricomycetes</taxon>
        <taxon>Agaricomycetidae</taxon>
        <taxon>Agaricales</taxon>
        <taxon>Agaricineae</taxon>
        <taxon>Psathyrellaceae</taxon>
        <taxon>Coprinopsis</taxon>
    </lineage>
</organism>
<feature type="region of interest" description="Disordered" evidence="1">
    <location>
        <begin position="91"/>
        <end position="234"/>
    </location>
</feature>
<dbReference type="RefSeq" id="XP_002911470.1">
    <property type="nucleotide sequence ID" value="XM_002911424.1"/>
</dbReference>
<evidence type="ECO:0000313" key="2">
    <source>
        <dbReference type="EMBL" id="EFI27976.1"/>
    </source>
</evidence>
<feature type="region of interest" description="Disordered" evidence="1">
    <location>
        <begin position="328"/>
        <end position="387"/>
    </location>
</feature>
<dbReference type="AlphaFoldDB" id="D6RM47"/>
<name>D6RM47_COPC7</name>
<sequence>MSTTSFTSNRETFNFSNGGSNVQRFKPNPNNPLHAGDAAARQTAEGNLAVGQEKTVKTSGIAAARKARNVNGRHKEQGGLSNANVALYRPSTADPHSQQQRQDVGYPFSNSNSFGIGRRTTSSGSYPPSNPPVVAPTPKLPASVSPLLTKSLSSADSDSRPGVIDNFKVPELPSALPGRDKPISSLLSAHIPNGNDRSGTDHLLDRSDASFHSRSTSRQSSRTPDTSGSSATLFDHDSSLLSEKSVDSIGFKLPGLTNTRGDGGPRRVALGSKNGQHQGPQLDPEGFSAAGHVINENGRVVHVAGKKRGRGEVDDDDVGAQRYQERVKRMKLNDLQDDTRRRAQYDDHPDLYHDERSEQESLASRPLSGSKHPSHQHSRQTQEYTRLQSNETSTLDALFGADTDAFIKEHMDQYDRLVDQWTRSTEEEWLAGADALIMTYTGMLDFIKNHFLNKVKFYRSLHARMDAQDKTLEERGRLLVTAKEDYRKGVANVIHLV</sequence>
<evidence type="ECO:0008006" key="4">
    <source>
        <dbReference type="Google" id="ProtNLM"/>
    </source>
</evidence>
<feature type="compositionally biased region" description="Basic and acidic residues" evidence="1">
    <location>
        <begin position="198"/>
        <end position="211"/>
    </location>
</feature>
<feature type="compositionally biased region" description="Polar residues" evidence="1">
    <location>
        <begin position="94"/>
        <end position="126"/>
    </location>
</feature>
<comment type="caution">
    <text evidence="2">The sequence shown here is derived from an EMBL/GenBank/DDBJ whole genome shotgun (WGS) entry which is preliminary data.</text>
</comment>
<feature type="compositionally biased region" description="Pro residues" evidence="1">
    <location>
        <begin position="128"/>
        <end position="139"/>
    </location>
</feature>